<dbReference type="SMART" id="SM00225">
    <property type="entry name" value="BTB"/>
    <property type="match status" value="1"/>
</dbReference>
<name>A0A015IG95_RHIIW</name>
<dbReference type="OrthoDB" id="194443at2759"/>
<evidence type="ECO:0000259" key="1">
    <source>
        <dbReference type="PROSITE" id="PS50097"/>
    </source>
</evidence>
<organism evidence="2 3">
    <name type="scientific">Rhizophagus irregularis (strain DAOM 197198w)</name>
    <name type="common">Glomus intraradices</name>
    <dbReference type="NCBI Taxonomy" id="1432141"/>
    <lineage>
        <taxon>Eukaryota</taxon>
        <taxon>Fungi</taxon>
        <taxon>Fungi incertae sedis</taxon>
        <taxon>Mucoromycota</taxon>
        <taxon>Glomeromycotina</taxon>
        <taxon>Glomeromycetes</taxon>
        <taxon>Glomerales</taxon>
        <taxon>Glomeraceae</taxon>
        <taxon>Rhizophagus</taxon>
    </lineage>
</organism>
<evidence type="ECO:0000313" key="2">
    <source>
        <dbReference type="EMBL" id="EXX53040.1"/>
    </source>
</evidence>
<dbReference type="PROSITE" id="PS50097">
    <property type="entry name" value="BTB"/>
    <property type="match status" value="1"/>
</dbReference>
<dbReference type="InterPro" id="IPR013320">
    <property type="entry name" value="ConA-like_dom_sf"/>
</dbReference>
<feature type="domain" description="BTB" evidence="1">
    <location>
        <begin position="22"/>
        <end position="90"/>
    </location>
</feature>
<dbReference type="HOGENOM" id="CLU_027011_1_0_1"/>
<dbReference type="Proteomes" id="UP000022910">
    <property type="component" value="Unassembled WGS sequence"/>
</dbReference>
<dbReference type="SUPFAM" id="SSF54695">
    <property type="entry name" value="POZ domain"/>
    <property type="match status" value="1"/>
</dbReference>
<evidence type="ECO:0000313" key="3">
    <source>
        <dbReference type="Proteomes" id="UP000022910"/>
    </source>
</evidence>
<keyword evidence="3" id="KW-1185">Reference proteome</keyword>
<dbReference type="Gene3D" id="2.60.120.920">
    <property type="match status" value="1"/>
</dbReference>
<gene>
    <name evidence="2" type="ORF">RirG_247640</name>
</gene>
<dbReference type="Pfam" id="PF00651">
    <property type="entry name" value="BTB"/>
    <property type="match status" value="1"/>
</dbReference>
<reference evidence="2 3" key="1">
    <citation type="submission" date="2014-02" db="EMBL/GenBank/DDBJ databases">
        <title>Single nucleus genome sequencing reveals high similarity among nuclei of an endomycorrhizal fungus.</title>
        <authorList>
            <person name="Lin K."/>
            <person name="Geurts R."/>
            <person name="Zhang Z."/>
            <person name="Limpens E."/>
            <person name="Saunders D.G."/>
            <person name="Mu D."/>
            <person name="Pang E."/>
            <person name="Cao H."/>
            <person name="Cha H."/>
            <person name="Lin T."/>
            <person name="Zhou Q."/>
            <person name="Shang Y."/>
            <person name="Li Y."/>
            <person name="Ivanov S."/>
            <person name="Sharma T."/>
            <person name="Velzen R.V."/>
            <person name="Ruijter N.D."/>
            <person name="Aanen D.K."/>
            <person name="Win J."/>
            <person name="Kamoun S."/>
            <person name="Bisseling T."/>
            <person name="Huang S."/>
        </authorList>
    </citation>
    <scope>NUCLEOTIDE SEQUENCE [LARGE SCALE GENOMIC DNA]</scope>
    <source>
        <strain evidence="3">DAOM197198w</strain>
    </source>
</reference>
<dbReference type="GO" id="GO:0005737">
    <property type="term" value="C:cytoplasm"/>
    <property type="evidence" value="ECO:0007669"/>
    <property type="project" value="TreeGrafter"/>
</dbReference>
<accession>A0A015IG95</accession>
<dbReference type="InterPro" id="IPR043136">
    <property type="entry name" value="B30.2/SPRY_sf"/>
</dbReference>
<protein>
    <recommendedName>
        <fullName evidence="1">BTB domain-containing protein</fullName>
    </recommendedName>
</protein>
<dbReference type="Gene3D" id="3.30.710.10">
    <property type="entry name" value="Potassium Channel Kv1.1, Chain A"/>
    <property type="match status" value="1"/>
</dbReference>
<dbReference type="SUPFAM" id="SSF49899">
    <property type="entry name" value="Concanavalin A-like lectins/glucanases"/>
    <property type="match status" value="1"/>
</dbReference>
<proteinExistence type="predicted"/>
<dbReference type="PANTHER" id="PTHR46306">
    <property type="entry name" value="BTB/POZ DOMAIN-CONTAINING PROTEIN 9"/>
    <property type="match status" value="1"/>
</dbReference>
<dbReference type="PANTHER" id="PTHR46306:SF1">
    <property type="entry name" value="BTB_POZ DOMAIN-CONTAINING PROTEIN 9"/>
    <property type="match status" value="1"/>
</dbReference>
<sequence length="462" mass="52534">MATRGYSLVQDFGSLINNPKYSDIEILCEDGKKLYGCRAILAARSDVLNGLLYNGMRESYENQISFPTINSVGMEIILEYVYTGSVKEESLNQNNIIEAYYAADYFQLLDLQGIIIKMVQNFIEKDNKENQKNFSPELLSKVAEIIPSLAENDDALIKLLFEAVATTPLNTIEFGRLSFSALHHLLFHIHGKDKSFATPEYEVLRYGAILAAEKVNNNNYIALIGCLPTLKQIEEESVDMNKTFVISCKNISKELKPLIKYIDFRRIEGQILVEIIEPLKIISEDIIINALRYIKSNNPDLYYIRGIPSCYKSAYVWDKCGSKLVIEDNGRVVRAQDDINSFQAATTKWGIESEGIYEWNVIVEKTNDNICIGFGGLSKSQENKFMLRSDGICNGSVNLSYCPSFKDGTKITVHLDTNKGTYAFTVDGIKYPKVSNWRNFPDIIYPMVMLRSPCRLRIEEFW</sequence>
<dbReference type="InterPro" id="IPR011333">
    <property type="entry name" value="SKP1/BTB/POZ_sf"/>
</dbReference>
<dbReference type="InterPro" id="IPR052407">
    <property type="entry name" value="BTB_POZ_domain_cont_9"/>
</dbReference>
<dbReference type="EMBL" id="JEMT01029111">
    <property type="protein sequence ID" value="EXX53040.1"/>
    <property type="molecule type" value="Genomic_DNA"/>
</dbReference>
<dbReference type="InterPro" id="IPR000210">
    <property type="entry name" value="BTB/POZ_dom"/>
</dbReference>
<dbReference type="AlphaFoldDB" id="A0A015IG95"/>
<comment type="caution">
    <text evidence="2">The sequence shown here is derived from an EMBL/GenBank/DDBJ whole genome shotgun (WGS) entry which is preliminary data.</text>
</comment>